<protein>
    <submittedName>
        <fullName evidence="2">Uncharacterized protein</fullName>
    </submittedName>
</protein>
<feature type="compositionally biased region" description="Basic and acidic residues" evidence="1">
    <location>
        <begin position="19"/>
        <end position="32"/>
    </location>
</feature>
<dbReference type="AlphaFoldDB" id="A0A8S9Z0D5"/>
<reference evidence="2" key="1">
    <citation type="submission" date="2019-07" db="EMBL/GenBank/DDBJ databases">
        <title>Annotation for the trematode Paragonimus miyazaki's.</title>
        <authorList>
            <person name="Choi Y.-J."/>
        </authorList>
    </citation>
    <scope>NUCLEOTIDE SEQUENCE</scope>
    <source>
        <strain evidence="2">Japan</strain>
    </source>
</reference>
<sequence length="208" mass="22981">MQTETSAGKRPLRTADLIPQKKIEETTSKPDDMSGSTEQEIKPIPSTSLNEACDSYSWNEQTNEGIVTTTAFYEQKRPSEKARTSVGYQPSRRPSDCSSIDELSDSSQQGLKLDMSNYESTAYPTNTEGHLSALLGLSDQESDIDQKDTDVKPDSSGLIRQLESSSVKEKTIIIQKSQDRPAILQRMLKTEESHMTLLAGLMSVSVNV</sequence>
<evidence type="ECO:0000313" key="3">
    <source>
        <dbReference type="Proteomes" id="UP000822476"/>
    </source>
</evidence>
<name>A0A8S9Z0D5_9TREM</name>
<evidence type="ECO:0000313" key="2">
    <source>
        <dbReference type="EMBL" id="KAF7256607.1"/>
    </source>
</evidence>
<gene>
    <name evidence="2" type="ORF">EG68_10961</name>
</gene>
<feature type="compositionally biased region" description="Basic and acidic residues" evidence="1">
    <location>
        <begin position="74"/>
        <end position="83"/>
    </location>
</feature>
<comment type="caution">
    <text evidence="2">The sequence shown here is derived from an EMBL/GenBank/DDBJ whole genome shotgun (WGS) entry which is preliminary data.</text>
</comment>
<evidence type="ECO:0000256" key="1">
    <source>
        <dbReference type="SAM" id="MobiDB-lite"/>
    </source>
</evidence>
<dbReference type="Proteomes" id="UP000822476">
    <property type="component" value="Unassembled WGS sequence"/>
</dbReference>
<feature type="region of interest" description="Disordered" evidence="1">
    <location>
        <begin position="1"/>
        <end position="52"/>
    </location>
</feature>
<accession>A0A8S9Z0D5</accession>
<organism evidence="2 3">
    <name type="scientific">Paragonimus skrjabini miyazakii</name>
    <dbReference type="NCBI Taxonomy" id="59628"/>
    <lineage>
        <taxon>Eukaryota</taxon>
        <taxon>Metazoa</taxon>
        <taxon>Spiralia</taxon>
        <taxon>Lophotrochozoa</taxon>
        <taxon>Platyhelminthes</taxon>
        <taxon>Trematoda</taxon>
        <taxon>Digenea</taxon>
        <taxon>Plagiorchiida</taxon>
        <taxon>Troglotremata</taxon>
        <taxon>Troglotrematidae</taxon>
        <taxon>Paragonimus</taxon>
    </lineage>
</organism>
<feature type="region of interest" description="Disordered" evidence="1">
    <location>
        <begin position="69"/>
        <end position="108"/>
    </location>
</feature>
<keyword evidence="3" id="KW-1185">Reference proteome</keyword>
<proteinExistence type="predicted"/>
<dbReference type="OrthoDB" id="6267751at2759"/>
<dbReference type="EMBL" id="JTDE01002981">
    <property type="protein sequence ID" value="KAF7256607.1"/>
    <property type="molecule type" value="Genomic_DNA"/>
</dbReference>